<dbReference type="InterPro" id="IPR006558">
    <property type="entry name" value="LamG-like"/>
</dbReference>
<dbReference type="Pfam" id="PF09118">
    <property type="entry name" value="GO-like_E_set"/>
    <property type="match status" value="1"/>
</dbReference>
<dbReference type="PANTHER" id="PTHR32208">
    <property type="entry name" value="SECRETED PROTEIN-RELATED"/>
    <property type="match status" value="1"/>
</dbReference>
<dbReference type="InterPro" id="IPR015202">
    <property type="entry name" value="GO-like_E_set"/>
</dbReference>
<dbReference type="InterPro" id="IPR035986">
    <property type="entry name" value="PKD_dom_sf"/>
</dbReference>
<dbReference type="CDD" id="cd00146">
    <property type="entry name" value="PKD"/>
    <property type="match status" value="3"/>
</dbReference>
<gene>
    <name evidence="4" type="ORF">A9200_15190</name>
</gene>
<dbReference type="RefSeq" id="WP_068483558.1">
    <property type="nucleotide sequence ID" value="NZ_LZFP01000006.1"/>
</dbReference>
<dbReference type="STRING" id="1836467.BTR34_14865"/>
<keyword evidence="1" id="KW-0732">Signal</keyword>
<dbReference type="InterPro" id="IPR037293">
    <property type="entry name" value="Gal_Oxidase_central_sf"/>
</dbReference>
<feature type="non-terminal residue" evidence="4">
    <location>
        <position position="1361"/>
    </location>
</feature>
<dbReference type="Pfam" id="PF07250">
    <property type="entry name" value="Glyoxal_oxid_N"/>
    <property type="match status" value="1"/>
</dbReference>
<dbReference type="EMBL" id="LZFP01000006">
    <property type="protein sequence ID" value="OBR40602.1"/>
    <property type="molecule type" value="Genomic_DNA"/>
</dbReference>
<dbReference type="InterPro" id="IPR011043">
    <property type="entry name" value="Gal_Oxase/kelch_b-propeller"/>
</dbReference>
<name>A0A1B7ZCG8_9FLAO</name>
<sequence>MIKRIKQIYILLLIFPIILFSQNESTQGEWGAPIPFGIVPVAVANLPDGNLITWSSQFRGTFIVEGDGTTFTELFDPAGNGGLGEALGSFTSSTDHDMFCPGINNLADGRILSAGGTSSERTSIYDWKTNKWMVADQMNIPRGYQGNVTLTDGSVFTLGGSWSGGNYGNRDAEIYSSLTGWLRLPNIQGEDIYTANDLNSDIQGQYRVDNHLWLWPAPNGKLFHAGPSEMMHWIDVDAPGGAIVEAGIRQDLSAGVTDAYSMKGNTVMFDIGKILKTGGAPTYGDDYMPELPARNNSFVIDINGTGNTPTPTVTFTGNMSNQRTMHNSTVLPNGEVLVTGGLTDAAVFTDVGAVLGAEIFNPNATGNKWRTVAQMATPRTYHSVAILMVDGRVFVGGGGLCDSSPGCVNHMDAEIYSPPYLFNSNNTLATRPEIFGGPESTDYESNITLTATPGIQEFSLIRFSAATHSTNNEQRRIPVSFTSSGSSYNVAIPERELLPPGYYMLFALDANGVPSIAHTIKIGSEIPLSNNSNLVLDMQFDETSGINATDSSQYGNDGTIVQRNDNGSPATANQYTWSDGIVGNALEFDGLEFNSNSLLEIDYSTELASTAGSITVSAWVYRNSSSGITELNGKIANVGILSQAYPNMFFGFHNTLYKWAFRADSPLDCYAGYAPLDTWVHLAATYDGSVAKLYANGVEVCSRAMSGDITFLNDATELSRFTASGFYEDGSRTLPAVSYGNESGITDEISGKMDLLKVYNKVLSPAEIQGLYQEGLNTNNPDITNCAGNYLTAEYRIGLSGQWIESNTIVAPLGAEVFIRPKGYTGEYFLTTSQYDGPTYSNVSNSDKFTVDNAYKLDTYVSPAFNLSNWNNPDRNNGFVDSSNEGQFVFTTPSGCPTTIYFSLVNNNTGNECPDYLPNEDPTIFITSGSLNGLLDEAIGTKTETNFSECALEVRNDSIDAVQPNRERFAHFSSSIKIADYGIEVGDEIYVEIDGKGTNSAAIEIYRNNDPTISGPLVSASFPSNWLTRSGTFFVPANTQTLDVWMYSNYGSTSPGRAYFDNLKIINLTATNGNYPPTAEFSASTLNGNGPLLVNFNADASTDDVGISQYVWKFGDGTTSSLKNPSHTYTDPGTYLAKLSVYDTGGLRDEKTIEITVLDSGNQSPVAIVTANPTSGTVPLNVAFTGSNSTDDGVLTYSWDFADGSTSNLADPTHTFTTSGVYNVTLTVTDTNNVTDTESITITVNDVPNQLPVAIVSANPTSGTVPLNVAFTGSNSTDDGVLTYSWDFADGSTSNLADPAHTFTASGVYNVTLTVTDTNNVTDTESITITVNDVPNQLPVAIVSANPTSGTVPLNVAFTGS</sequence>
<comment type="caution">
    <text evidence="4">The sequence shown here is derived from an EMBL/GenBank/DDBJ whole genome shotgun (WGS) entry which is preliminary data.</text>
</comment>
<protein>
    <recommendedName>
        <fullName evidence="3">PKD domain-containing protein</fullName>
    </recommendedName>
</protein>
<dbReference type="SUPFAM" id="SSF49899">
    <property type="entry name" value="Concanavalin A-like lectins/glucanases"/>
    <property type="match status" value="1"/>
</dbReference>
<dbReference type="InterPro" id="IPR009880">
    <property type="entry name" value="Glyoxal_oxidase_N"/>
</dbReference>
<feature type="domain" description="PKD" evidence="3">
    <location>
        <begin position="1077"/>
        <end position="1162"/>
    </location>
</feature>
<keyword evidence="2" id="KW-1015">Disulfide bond</keyword>
<dbReference type="SUPFAM" id="SSF50965">
    <property type="entry name" value="Galactose oxidase, central domain"/>
    <property type="match status" value="1"/>
</dbReference>
<dbReference type="Gene3D" id="2.60.120.200">
    <property type="match status" value="1"/>
</dbReference>
<dbReference type="InterPro" id="IPR014756">
    <property type="entry name" value="Ig_E-set"/>
</dbReference>
<dbReference type="GO" id="GO:0004553">
    <property type="term" value="F:hydrolase activity, hydrolyzing O-glycosyl compounds"/>
    <property type="evidence" value="ECO:0007669"/>
    <property type="project" value="UniProtKB-ARBA"/>
</dbReference>
<dbReference type="SMART" id="SM00089">
    <property type="entry name" value="PKD"/>
    <property type="match status" value="3"/>
</dbReference>
<dbReference type="GO" id="GO:0005975">
    <property type="term" value="P:carbohydrate metabolic process"/>
    <property type="evidence" value="ECO:0007669"/>
    <property type="project" value="UniProtKB-ARBA"/>
</dbReference>
<accession>A0A1B7ZCG8</accession>
<dbReference type="Gene3D" id="2.130.10.80">
    <property type="entry name" value="Galactose oxidase/kelch, beta-propeller"/>
    <property type="match status" value="1"/>
</dbReference>
<feature type="domain" description="PKD" evidence="3">
    <location>
        <begin position="1252"/>
        <end position="1331"/>
    </location>
</feature>
<dbReference type="SUPFAM" id="SSF49299">
    <property type="entry name" value="PKD domain"/>
    <property type="match status" value="3"/>
</dbReference>
<organism evidence="4 5">
    <name type="scientific">Maribacter hydrothermalis</name>
    <dbReference type="NCBI Taxonomy" id="1836467"/>
    <lineage>
        <taxon>Bacteria</taxon>
        <taxon>Pseudomonadati</taxon>
        <taxon>Bacteroidota</taxon>
        <taxon>Flavobacteriia</taxon>
        <taxon>Flavobacteriales</taxon>
        <taxon>Flavobacteriaceae</taxon>
        <taxon>Maribacter</taxon>
    </lineage>
</organism>
<evidence type="ECO:0000313" key="4">
    <source>
        <dbReference type="EMBL" id="OBR40602.1"/>
    </source>
</evidence>
<proteinExistence type="predicted"/>
<evidence type="ECO:0000256" key="2">
    <source>
        <dbReference type="ARBA" id="ARBA00023157"/>
    </source>
</evidence>
<dbReference type="Gene3D" id="2.60.40.10">
    <property type="entry name" value="Immunoglobulins"/>
    <property type="match status" value="4"/>
</dbReference>
<reference evidence="5" key="1">
    <citation type="submission" date="2016-06" db="EMBL/GenBank/DDBJ databases">
        <authorList>
            <person name="Zhan P."/>
        </authorList>
    </citation>
    <scope>NUCLEOTIDE SEQUENCE [LARGE SCALE GENOMIC DNA]</scope>
    <source>
        <strain evidence="5">T28</strain>
    </source>
</reference>
<dbReference type="InterPro" id="IPR000601">
    <property type="entry name" value="PKD_dom"/>
</dbReference>
<dbReference type="SMART" id="SM00560">
    <property type="entry name" value="LamGL"/>
    <property type="match status" value="1"/>
</dbReference>
<dbReference type="InterPro" id="IPR013783">
    <property type="entry name" value="Ig-like_fold"/>
</dbReference>
<dbReference type="InterPro" id="IPR022409">
    <property type="entry name" value="PKD/Chitinase_dom"/>
</dbReference>
<dbReference type="CDD" id="cd02851">
    <property type="entry name" value="E_set_GO_C"/>
    <property type="match status" value="1"/>
</dbReference>
<dbReference type="PANTHER" id="PTHR32208:SF56">
    <property type="entry name" value="GALACTOSE OXIDASE-RELATED"/>
    <property type="match status" value="1"/>
</dbReference>
<feature type="domain" description="PKD" evidence="3">
    <location>
        <begin position="1165"/>
        <end position="1244"/>
    </location>
</feature>
<dbReference type="InterPro" id="IPR013320">
    <property type="entry name" value="ConA-like_dom_sf"/>
</dbReference>
<dbReference type="SUPFAM" id="SSF81296">
    <property type="entry name" value="E set domains"/>
    <property type="match status" value="1"/>
</dbReference>
<evidence type="ECO:0000259" key="3">
    <source>
        <dbReference type="PROSITE" id="PS50093"/>
    </source>
</evidence>
<dbReference type="Pfam" id="PF13385">
    <property type="entry name" value="Laminin_G_3"/>
    <property type="match status" value="1"/>
</dbReference>
<dbReference type="Proteomes" id="UP000092164">
    <property type="component" value="Unassembled WGS sequence"/>
</dbReference>
<dbReference type="PROSITE" id="PS50093">
    <property type="entry name" value="PKD"/>
    <property type="match status" value="3"/>
</dbReference>
<evidence type="ECO:0000256" key="1">
    <source>
        <dbReference type="ARBA" id="ARBA00022729"/>
    </source>
</evidence>
<keyword evidence="5" id="KW-1185">Reference proteome</keyword>
<dbReference type="Pfam" id="PF18911">
    <property type="entry name" value="PKD_4"/>
    <property type="match status" value="3"/>
</dbReference>
<evidence type="ECO:0000313" key="5">
    <source>
        <dbReference type="Proteomes" id="UP000092164"/>
    </source>
</evidence>